<evidence type="ECO:0000256" key="1">
    <source>
        <dbReference type="SAM" id="MobiDB-lite"/>
    </source>
</evidence>
<dbReference type="PANTHER" id="PTHR34512:SF30">
    <property type="entry name" value="OUTER MEMBRANE PROTEIN ASSEMBLY FACTOR BAMB"/>
    <property type="match status" value="1"/>
</dbReference>
<dbReference type="OrthoDB" id="3719747at2"/>
<dbReference type="InterPro" id="IPR011047">
    <property type="entry name" value="Quinoprotein_ADH-like_sf"/>
</dbReference>
<dbReference type="STRING" id="648782.SAMN04488554_4302"/>
<dbReference type="InterPro" id="IPR015943">
    <property type="entry name" value="WD40/YVTN_repeat-like_dom_sf"/>
</dbReference>
<evidence type="ECO:0000313" key="2">
    <source>
        <dbReference type="EMBL" id="SEF00521.1"/>
    </source>
</evidence>
<organism evidence="2 3">
    <name type="scientific">Ruania alba</name>
    <dbReference type="NCBI Taxonomy" id="648782"/>
    <lineage>
        <taxon>Bacteria</taxon>
        <taxon>Bacillati</taxon>
        <taxon>Actinomycetota</taxon>
        <taxon>Actinomycetes</taxon>
        <taxon>Micrococcales</taxon>
        <taxon>Ruaniaceae</taxon>
        <taxon>Ruania</taxon>
    </lineage>
</organism>
<dbReference type="AlphaFoldDB" id="A0A1H5NI27"/>
<feature type="region of interest" description="Disordered" evidence="1">
    <location>
        <begin position="1"/>
        <end position="86"/>
    </location>
</feature>
<feature type="region of interest" description="Disordered" evidence="1">
    <location>
        <begin position="112"/>
        <end position="134"/>
    </location>
</feature>
<dbReference type="SUPFAM" id="SSF50998">
    <property type="entry name" value="Quinoprotein alcohol dehydrogenase-like"/>
    <property type="match status" value="1"/>
</dbReference>
<proteinExistence type="predicted"/>
<gene>
    <name evidence="2" type="ORF">SAMN04488554_4302</name>
</gene>
<name>A0A1H5NI27_9MICO</name>
<evidence type="ECO:0008006" key="4">
    <source>
        <dbReference type="Google" id="ProtNLM"/>
    </source>
</evidence>
<dbReference type="Proteomes" id="UP000199220">
    <property type="component" value="Unassembled WGS sequence"/>
</dbReference>
<protein>
    <recommendedName>
        <fullName evidence="4">PQQ-binding-like beta-propeller repeat protein</fullName>
    </recommendedName>
</protein>
<dbReference type="PANTHER" id="PTHR34512">
    <property type="entry name" value="CELL SURFACE PROTEIN"/>
    <property type="match status" value="1"/>
</dbReference>
<reference evidence="3" key="1">
    <citation type="submission" date="2016-10" db="EMBL/GenBank/DDBJ databases">
        <authorList>
            <person name="Varghese N."/>
            <person name="Submissions S."/>
        </authorList>
    </citation>
    <scope>NUCLEOTIDE SEQUENCE [LARGE SCALE GENOMIC DNA]</scope>
    <source>
        <strain evidence="3">DSM 21368</strain>
    </source>
</reference>
<feature type="compositionally biased region" description="Low complexity" evidence="1">
    <location>
        <begin position="16"/>
        <end position="26"/>
    </location>
</feature>
<evidence type="ECO:0000313" key="3">
    <source>
        <dbReference type="Proteomes" id="UP000199220"/>
    </source>
</evidence>
<keyword evidence="3" id="KW-1185">Reference proteome</keyword>
<dbReference type="EMBL" id="FNTX01000002">
    <property type="protein sequence ID" value="SEF00521.1"/>
    <property type="molecule type" value="Genomic_DNA"/>
</dbReference>
<sequence length="543" mass="57824">MAREDEIGEDYPHAPAPDAGAPASTPYSGGPYGSEPTPGTADHPSPNPYQAHSPQPPPPPNTPPRWEPNQAPAPNPYLSYTPAKPPRKKRPLLRIVIIGVAVAAMAVFNALTDDDSGSTADPAPTPEPTPDLENAWIITPPEATGSDDAAEFLIGADGAFTGPPFIATEEAWVVLAGPADARSASTVVGVDPQSGATLWQHDLAAGLCGIEAVDGQVGCLYRADGGWSGMVIDVATGEIAQDWQTTAIGSARMVRFTEAGLLVVGELEGEAPHAMVTLIEPDGALGWQVDLADVENSELLFDTFLQEEMQGEESPDPQMERARWRELEGPHVLLWSTPGAAVIDTATGDVVAHACRRATASVDHYYCATDDGIVRHELDGSPAWTLPHLDLAIPPDTSPARPVALDSQGQVMAVDWETPQAEGTVITLRPQSGGFTNMQLPPTAGGSPQHYTVRGEETLIGLEPDADALRWQLDLTERGYISDVFAVGDILVTDSFPLLGIDPATGEVLWERRNFSGLYLQVIEDDTLASLGFDELVRFELPR</sequence>
<dbReference type="Gene3D" id="2.130.10.10">
    <property type="entry name" value="YVTN repeat-like/Quinoprotein amine dehydrogenase"/>
    <property type="match status" value="1"/>
</dbReference>
<dbReference type="RefSeq" id="WP_139177881.1">
    <property type="nucleotide sequence ID" value="NZ_FNTX01000002.1"/>
</dbReference>
<accession>A0A1H5NI27</accession>
<feature type="compositionally biased region" description="Pro residues" evidence="1">
    <location>
        <begin position="54"/>
        <end position="75"/>
    </location>
</feature>